<protein>
    <submittedName>
        <fullName evidence="1">Uncharacterized protein</fullName>
    </submittedName>
</protein>
<proteinExistence type="predicted"/>
<reference evidence="2" key="1">
    <citation type="submission" date="2011-07" db="EMBL/GenBank/DDBJ databases">
        <title>Divergent evolution of antigenic variation in African trypanosomes.</title>
        <authorList>
            <person name="Jackson A.P."/>
            <person name="Berry A."/>
            <person name="Allison H.C."/>
            <person name="Burton P."/>
            <person name="Anderson J."/>
            <person name="Aslett M."/>
            <person name="Brown R."/>
            <person name="Corton N."/>
            <person name="Harris D."/>
            <person name="Hauser H."/>
            <person name="Gamble J."/>
            <person name="Gilderthorp R."/>
            <person name="McQuillan J."/>
            <person name="Quail M.A."/>
            <person name="Sanders M."/>
            <person name="Van Tonder A."/>
            <person name="Ginger M.L."/>
            <person name="Donelson J.E."/>
            <person name="Field M.C."/>
            <person name="Barry J.D."/>
            <person name="Berriman M."/>
            <person name="Hertz-Fowler C."/>
        </authorList>
    </citation>
    <scope>NUCLEOTIDE SEQUENCE [LARGE SCALE GENOMIC DNA]</scope>
    <source>
        <strain evidence="2">IL3000</strain>
    </source>
</reference>
<dbReference type="AlphaFoldDB" id="F9W8W6"/>
<sequence>MWDVNDFPAVSFFNILPVLKYFPHVLPEGGDCALLRVMLLRFGYLRQDIRLEFHTLHTKEAVHKREACSQRLVDTPRYQLLLRTVGLELGNDCGHASRCMNTGWCLASFLRGRCSKCLASVSAAPDAMEVLDPSSRRVIGSAPVC</sequence>
<dbReference type="EMBL" id="CAEQ01001230">
    <property type="protein sequence ID" value="CCD13652.1"/>
    <property type="molecule type" value="Genomic_DNA"/>
</dbReference>
<evidence type="ECO:0000313" key="1">
    <source>
        <dbReference type="EMBL" id="CCD13652.1"/>
    </source>
</evidence>
<gene>
    <name evidence="1" type="ORF">TCIL3000_0_43900</name>
</gene>
<evidence type="ECO:0000313" key="2">
    <source>
        <dbReference type="Proteomes" id="UP000000702"/>
    </source>
</evidence>
<reference evidence="1 2" key="2">
    <citation type="journal article" date="2012" name="Proc. Natl. Acad. Sci. U.S.A.">
        <title>Antigenic diversity is generated by distinct evolutionary mechanisms in African trypanosome species.</title>
        <authorList>
            <person name="Jackson A.P."/>
            <person name="Berry A."/>
            <person name="Aslett M."/>
            <person name="Allison H.C."/>
            <person name="Burton P."/>
            <person name="Vavrova-Anderson J."/>
            <person name="Brown R."/>
            <person name="Browne H."/>
            <person name="Corton N."/>
            <person name="Hauser H."/>
            <person name="Gamble J."/>
            <person name="Gilderthorp R."/>
            <person name="Marcello L."/>
            <person name="McQuillan J."/>
            <person name="Otto T.D."/>
            <person name="Quail M.A."/>
            <person name="Sanders M.J."/>
            <person name="van Tonder A."/>
            <person name="Ginger M.L."/>
            <person name="Field M.C."/>
            <person name="Barry J.D."/>
            <person name="Hertz-Fowler C."/>
            <person name="Berriman M."/>
        </authorList>
    </citation>
    <scope>NUCLEOTIDE SEQUENCE [LARGE SCALE GENOMIC DNA]</scope>
    <source>
        <strain evidence="1 2">IL3000</strain>
    </source>
</reference>
<dbReference type="Proteomes" id="UP000000702">
    <property type="component" value="Unassembled WGS sequence"/>
</dbReference>
<keyword evidence="2" id="KW-1185">Reference proteome</keyword>
<accession>F9W8W6</accession>
<organism evidence="1 2">
    <name type="scientific">Trypanosoma congolense (strain IL3000)</name>
    <dbReference type="NCBI Taxonomy" id="1068625"/>
    <lineage>
        <taxon>Eukaryota</taxon>
        <taxon>Discoba</taxon>
        <taxon>Euglenozoa</taxon>
        <taxon>Kinetoplastea</taxon>
        <taxon>Metakinetoplastina</taxon>
        <taxon>Trypanosomatida</taxon>
        <taxon>Trypanosomatidae</taxon>
        <taxon>Trypanosoma</taxon>
        <taxon>Nannomonas</taxon>
    </lineage>
</organism>
<name>F9W8W6_TRYCI</name>
<comment type="caution">
    <text evidence="1">The sequence shown here is derived from an EMBL/GenBank/DDBJ whole genome shotgun (WGS) entry which is preliminary data.</text>
</comment>